<evidence type="ECO:0000256" key="1">
    <source>
        <dbReference type="ARBA" id="ARBA00004871"/>
    </source>
</evidence>
<feature type="binding site" evidence="8">
    <location>
        <position position="89"/>
    </location>
    <ligand>
        <name>NADP(+)</name>
        <dbReference type="ChEBI" id="CHEBI:58349"/>
    </ligand>
</feature>
<feature type="domain" description="Shikimate dehydrogenase substrate binding N-terminal" evidence="10">
    <location>
        <begin position="18"/>
        <end position="100"/>
    </location>
</feature>
<evidence type="ECO:0000259" key="10">
    <source>
        <dbReference type="Pfam" id="PF08501"/>
    </source>
</evidence>
<evidence type="ECO:0000313" key="12">
    <source>
        <dbReference type="EMBL" id="MET3559506.1"/>
    </source>
</evidence>
<evidence type="ECO:0000256" key="4">
    <source>
        <dbReference type="ARBA" id="ARBA00022857"/>
    </source>
</evidence>
<comment type="caution">
    <text evidence="8">Lacks conserved residue(s) required for the propagation of feature annotation.</text>
</comment>
<dbReference type="Gene3D" id="3.40.50.720">
    <property type="entry name" value="NAD(P)-binding Rossmann-like Domain"/>
    <property type="match status" value="1"/>
</dbReference>
<dbReference type="InterPro" id="IPR036291">
    <property type="entry name" value="NAD(P)-bd_dom_sf"/>
</dbReference>
<feature type="binding site" evidence="8">
    <location>
        <position position="269"/>
    </location>
    <ligand>
        <name>shikimate</name>
        <dbReference type="ChEBI" id="CHEBI:36208"/>
    </ligand>
</feature>
<dbReference type="PANTHER" id="PTHR21089">
    <property type="entry name" value="SHIKIMATE DEHYDROGENASE"/>
    <property type="match status" value="1"/>
</dbReference>
<feature type="binding site" evidence="8">
    <location>
        <begin position="137"/>
        <end position="141"/>
    </location>
    <ligand>
        <name>NADP(+)</name>
        <dbReference type="ChEBI" id="CHEBI:58349"/>
    </ligand>
</feature>
<dbReference type="SUPFAM" id="SSF51735">
    <property type="entry name" value="NAD(P)-binding Rossmann-fold domains"/>
    <property type="match status" value="1"/>
</dbReference>
<keyword evidence="5 8" id="KW-0560">Oxidoreductase</keyword>
<evidence type="ECO:0000259" key="9">
    <source>
        <dbReference type="Pfam" id="PF01488"/>
    </source>
</evidence>
<dbReference type="EMBL" id="JBEPLT010000001">
    <property type="protein sequence ID" value="MET3559506.1"/>
    <property type="molecule type" value="Genomic_DNA"/>
</dbReference>
<dbReference type="Pfam" id="PF01488">
    <property type="entry name" value="Shikimate_DH"/>
    <property type="match status" value="1"/>
</dbReference>
<dbReference type="SUPFAM" id="SSF53223">
    <property type="entry name" value="Aminoacid dehydrogenase-like, N-terminal domain"/>
    <property type="match status" value="1"/>
</dbReference>
<evidence type="ECO:0000313" key="13">
    <source>
        <dbReference type="Proteomes" id="UP001549112"/>
    </source>
</evidence>
<feature type="binding site" evidence="8">
    <location>
        <position position="113"/>
    </location>
    <ligand>
        <name>shikimate</name>
        <dbReference type="ChEBI" id="CHEBI:36208"/>
    </ligand>
</feature>
<dbReference type="HAMAP" id="MF_00222">
    <property type="entry name" value="Shikimate_DH_AroE"/>
    <property type="match status" value="1"/>
</dbReference>
<dbReference type="Pfam" id="PF08501">
    <property type="entry name" value="Shikimate_dh_N"/>
    <property type="match status" value="1"/>
</dbReference>
<sequence>MVDLTQKNRKTIFPRAFVVGTPIHHSKSPKIYNFWLKQYNLQGEYLAQEVASEEFEVFLTSLQKRGFCGGNITLPYKQKAFHFVKHKDDVATMIGAVNTLWYEKNKLCATNSDAYGFSANLDDYVPDWGGEIALVLGAGGAARAILYALKKRRFERIFLINRTKQHAENLAEHFGKTVEIHDWHNVHEIFCQADLIVNTTSVGMKNPNSVGMEDPNAKKSDFFLCDFSKTKKTVLVTDIVYTPLITPFLKQAKAHGLKIVDGLGMLLHQAVPGFERWFGIRPQVTKALRAAILEDMGEQRG</sequence>
<feature type="binding site" evidence="8">
    <location>
        <position position="73"/>
    </location>
    <ligand>
        <name>shikimate</name>
        <dbReference type="ChEBI" id="CHEBI:36208"/>
    </ligand>
</feature>
<evidence type="ECO:0000256" key="7">
    <source>
        <dbReference type="ARBA" id="ARBA00049442"/>
    </source>
</evidence>
<feature type="domain" description="SDH C-terminal" evidence="11">
    <location>
        <begin position="262"/>
        <end position="290"/>
    </location>
</feature>
<comment type="similarity">
    <text evidence="8">Belongs to the shikimate dehydrogenase family.</text>
</comment>
<dbReference type="Pfam" id="PF18317">
    <property type="entry name" value="SDH_C"/>
    <property type="match status" value="1"/>
</dbReference>
<gene>
    <name evidence="8" type="primary">aroE</name>
    <name evidence="12" type="ORF">ABID39_000176</name>
</gene>
<comment type="caution">
    <text evidence="12">The sequence shown here is derived from an EMBL/GenBank/DDBJ whole genome shotgun (WGS) entry which is preliminary data.</text>
</comment>
<dbReference type="PANTHER" id="PTHR21089:SF1">
    <property type="entry name" value="BIFUNCTIONAL 3-DEHYDROQUINATE DEHYDRATASE_SHIKIMATE DEHYDROGENASE, CHLOROPLASTIC"/>
    <property type="match status" value="1"/>
</dbReference>
<evidence type="ECO:0000256" key="2">
    <source>
        <dbReference type="ARBA" id="ARBA00012962"/>
    </source>
</evidence>
<feature type="domain" description="Quinate/shikimate 5-dehydrogenase/glutamyl-tRNA reductase" evidence="9">
    <location>
        <begin position="127"/>
        <end position="202"/>
    </location>
</feature>
<feature type="binding site" evidence="8">
    <location>
        <position position="241"/>
    </location>
    <ligand>
        <name>shikimate</name>
        <dbReference type="ChEBI" id="CHEBI:36208"/>
    </ligand>
</feature>
<dbReference type="Proteomes" id="UP001549112">
    <property type="component" value="Unassembled WGS sequence"/>
</dbReference>
<evidence type="ECO:0000256" key="3">
    <source>
        <dbReference type="ARBA" id="ARBA00022605"/>
    </source>
</evidence>
<dbReference type="InterPro" id="IPR006151">
    <property type="entry name" value="Shikm_DH/Glu-tRNA_Rdtase"/>
</dbReference>
<dbReference type="Gene3D" id="3.40.50.10860">
    <property type="entry name" value="Leucine Dehydrogenase, chain A, domain 1"/>
    <property type="match status" value="1"/>
</dbReference>
<dbReference type="InterPro" id="IPR013708">
    <property type="entry name" value="Shikimate_DH-bd_N"/>
</dbReference>
<comment type="function">
    <text evidence="8">Involved in the biosynthesis of the chorismate, which leads to the biosynthesis of aromatic amino acids. Catalyzes the reversible NADPH linked reduction of 3-dehydroshikimate (DHSA) to yield shikimate (SA).</text>
</comment>
<dbReference type="InterPro" id="IPR046346">
    <property type="entry name" value="Aminoacid_DH-like_N_sf"/>
</dbReference>
<keyword evidence="13" id="KW-1185">Reference proteome</keyword>
<name>A0ABV2FLW3_9HYPH</name>
<evidence type="ECO:0000256" key="5">
    <source>
        <dbReference type="ARBA" id="ARBA00023002"/>
    </source>
</evidence>
<dbReference type="NCBIfam" id="TIGR00507">
    <property type="entry name" value="aroE"/>
    <property type="match status" value="1"/>
</dbReference>
<dbReference type="GO" id="GO:0004764">
    <property type="term" value="F:shikimate 3-dehydrogenase (NADP+) activity"/>
    <property type="evidence" value="ECO:0007669"/>
    <property type="project" value="UniProtKB-EC"/>
</dbReference>
<feature type="binding site" evidence="8">
    <location>
        <position position="262"/>
    </location>
    <ligand>
        <name>NADP(+)</name>
        <dbReference type="ChEBI" id="CHEBI:58349"/>
    </ligand>
</feature>
<evidence type="ECO:0000259" key="11">
    <source>
        <dbReference type="Pfam" id="PF18317"/>
    </source>
</evidence>
<keyword evidence="4 8" id="KW-0521">NADP</keyword>
<feature type="binding site" evidence="8">
    <location>
        <position position="98"/>
    </location>
    <ligand>
        <name>shikimate</name>
        <dbReference type="ChEBI" id="CHEBI:36208"/>
    </ligand>
</feature>
<dbReference type="EC" id="1.1.1.25" evidence="2 8"/>
<dbReference type="InterPro" id="IPR022893">
    <property type="entry name" value="Shikimate_DH_fam"/>
</dbReference>
<evidence type="ECO:0000256" key="6">
    <source>
        <dbReference type="ARBA" id="ARBA00023141"/>
    </source>
</evidence>
<dbReference type="NCBIfam" id="NF001312">
    <property type="entry name" value="PRK00258.1-4"/>
    <property type="match status" value="1"/>
</dbReference>
<comment type="catalytic activity">
    <reaction evidence="7 8">
        <text>shikimate + NADP(+) = 3-dehydroshikimate + NADPH + H(+)</text>
        <dbReference type="Rhea" id="RHEA:17737"/>
        <dbReference type="ChEBI" id="CHEBI:15378"/>
        <dbReference type="ChEBI" id="CHEBI:16630"/>
        <dbReference type="ChEBI" id="CHEBI:36208"/>
        <dbReference type="ChEBI" id="CHEBI:57783"/>
        <dbReference type="ChEBI" id="CHEBI:58349"/>
        <dbReference type="EC" id="1.1.1.25"/>
    </reaction>
</comment>
<protein>
    <recommendedName>
        <fullName evidence="2 8">Shikimate dehydrogenase (NADP(+))</fullName>
        <shortName evidence="8">SDH</shortName>
        <ecNumber evidence="2 8">1.1.1.25</ecNumber>
    </recommendedName>
</protein>
<dbReference type="CDD" id="cd01065">
    <property type="entry name" value="NAD_bind_Shikimate_DH"/>
    <property type="match status" value="1"/>
</dbReference>
<feature type="binding site" evidence="8">
    <location>
        <position position="239"/>
    </location>
    <ligand>
        <name>NADP(+)</name>
        <dbReference type="ChEBI" id="CHEBI:58349"/>
    </ligand>
</feature>
<keyword evidence="3 8" id="KW-0028">Amino-acid biosynthesis</keyword>
<proteinExistence type="inferred from homology"/>
<feature type="active site" description="Proton acceptor" evidence="8">
    <location>
        <position position="77"/>
    </location>
</feature>
<keyword evidence="6 8" id="KW-0057">Aromatic amino acid biosynthesis</keyword>
<organism evidence="12 13">
    <name type="scientific">Bartonella japonica</name>
    <dbReference type="NCBI Taxonomy" id="357761"/>
    <lineage>
        <taxon>Bacteria</taxon>
        <taxon>Pseudomonadati</taxon>
        <taxon>Pseudomonadota</taxon>
        <taxon>Alphaproteobacteria</taxon>
        <taxon>Hyphomicrobiales</taxon>
        <taxon>Bartonellaceae</taxon>
        <taxon>Bartonella</taxon>
    </lineage>
</organism>
<feature type="binding site" evidence="8">
    <location>
        <begin position="26"/>
        <end position="28"/>
    </location>
    <ligand>
        <name>shikimate</name>
        <dbReference type="ChEBI" id="CHEBI:36208"/>
    </ligand>
</feature>
<comment type="subunit">
    <text evidence="8">Homodimer.</text>
</comment>
<comment type="pathway">
    <text evidence="1 8">Metabolic intermediate biosynthesis; chorismate biosynthesis; chorismate from D-erythrose 4-phosphate and phosphoenolpyruvate: step 4/7.</text>
</comment>
<dbReference type="InterPro" id="IPR041121">
    <property type="entry name" value="SDH_C"/>
</dbReference>
<evidence type="ECO:0000256" key="8">
    <source>
        <dbReference type="HAMAP-Rule" id="MF_00222"/>
    </source>
</evidence>
<reference evidence="12 13" key="1">
    <citation type="submission" date="2024-06" db="EMBL/GenBank/DDBJ databases">
        <title>Genomic Encyclopedia of Type Strains, Phase IV (KMG-IV): sequencing the most valuable type-strain genomes for metagenomic binning, comparative biology and taxonomic classification.</title>
        <authorList>
            <person name="Goeker M."/>
        </authorList>
    </citation>
    <scope>NUCLEOTIDE SEQUENCE [LARGE SCALE GENOMIC DNA]</scope>
    <source>
        <strain evidence="12 13">DSM 23650</strain>
    </source>
</reference>
<accession>A0ABV2FLW3</accession>
<dbReference type="InterPro" id="IPR011342">
    <property type="entry name" value="Shikimate_DH"/>
</dbReference>
<dbReference type="RefSeq" id="WP_354185094.1">
    <property type="nucleotide sequence ID" value="NZ_JBEPLT010000001.1"/>
</dbReference>